<evidence type="ECO:0000256" key="5">
    <source>
        <dbReference type="ARBA" id="ARBA00005708"/>
    </source>
</evidence>
<dbReference type="RefSeq" id="WP_133725674.1">
    <property type="nucleotide sequence ID" value="NZ_SOAN01000001.1"/>
</dbReference>
<dbReference type="NCBIfam" id="TIGR00526">
    <property type="entry name" value="folB_dom"/>
    <property type="match status" value="1"/>
</dbReference>
<dbReference type="GO" id="GO:0046656">
    <property type="term" value="P:folic acid biosynthetic process"/>
    <property type="evidence" value="ECO:0007669"/>
    <property type="project" value="UniProtKB-UniRule"/>
</dbReference>
<evidence type="ECO:0000256" key="9">
    <source>
        <dbReference type="ARBA" id="ARBA00022777"/>
    </source>
</evidence>
<feature type="domain" description="7,8-dihydro-6-hydroxymethylpterin-pyrophosphokinase" evidence="15">
    <location>
        <begin position="251"/>
        <end position="262"/>
    </location>
</feature>
<dbReference type="Proteomes" id="UP000294506">
    <property type="component" value="Unassembled WGS sequence"/>
</dbReference>
<keyword evidence="10" id="KW-0067">ATP-binding</keyword>
<evidence type="ECO:0000256" key="2">
    <source>
        <dbReference type="ARBA" id="ARBA00001353"/>
    </source>
</evidence>
<dbReference type="GO" id="GO:0003848">
    <property type="term" value="F:2-amino-4-hydroxy-6-hydroxymethyldihydropteridine diphosphokinase activity"/>
    <property type="evidence" value="ECO:0007669"/>
    <property type="project" value="UniProtKB-EC"/>
</dbReference>
<evidence type="ECO:0000256" key="1">
    <source>
        <dbReference type="ARBA" id="ARBA00000198"/>
    </source>
</evidence>
<dbReference type="EC" id="4.1.2.25" evidence="13"/>
<evidence type="ECO:0000256" key="12">
    <source>
        <dbReference type="ARBA" id="ARBA00023239"/>
    </source>
</evidence>
<keyword evidence="8" id="KW-0547">Nucleotide-binding</keyword>
<dbReference type="CDD" id="cd00534">
    <property type="entry name" value="DHNA_DHNTPE"/>
    <property type="match status" value="1"/>
</dbReference>
<dbReference type="AlphaFoldDB" id="A0A4V3ECT2"/>
<keyword evidence="12 13" id="KW-0456">Lyase</keyword>
<evidence type="ECO:0000256" key="10">
    <source>
        <dbReference type="ARBA" id="ARBA00022840"/>
    </source>
</evidence>
<evidence type="ECO:0000256" key="6">
    <source>
        <dbReference type="ARBA" id="ARBA00009640"/>
    </source>
</evidence>
<evidence type="ECO:0000313" key="16">
    <source>
        <dbReference type="EMBL" id="TDS87691.1"/>
    </source>
</evidence>
<dbReference type="PROSITE" id="PS00794">
    <property type="entry name" value="HPPK"/>
    <property type="match status" value="1"/>
</dbReference>
<dbReference type="NCBIfam" id="TIGR00525">
    <property type="entry name" value="folB"/>
    <property type="match status" value="1"/>
</dbReference>
<dbReference type="FunFam" id="3.30.1130.10:FF:000003">
    <property type="entry name" value="7,8-dihydroneopterin aldolase"/>
    <property type="match status" value="1"/>
</dbReference>
<dbReference type="SUPFAM" id="SSF55620">
    <property type="entry name" value="Tetrahydrobiopterin biosynthesis enzymes-like"/>
    <property type="match status" value="1"/>
</dbReference>
<dbReference type="EC" id="2.7.6.3" evidence="13"/>
<comment type="pathway">
    <text evidence="3 13">Cofactor biosynthesis; tetrahydrofolate biosynthesis; 2-amino-4-hydroxy-6-hydroxymethyl-7,8-dihydropteridine diphosphate from 7,8-dihydroneopterin triphosphate: step 3/4.</text>
</comment>
<comment type="function">
    <text evidence="13">Catalyzes the conversion of 7,8-dihydroneopterin to 6-hydroxymethyl-7,8-dihydropterin.</text>
</comment>
<protein>
    <recommendedName>
        <fullName evidence="13">Bifunctional folate synthesis protein</fullName>
    </recommendedName>
    <domain>
        <recommendedName>
            <fullName evidence="13">Dihydroneopterin aldolase</fullName>
            <shortName evidence="13">DHNA</shortName>
            <ecNumber evidence="13">4.1.2.25</ecNumber>
        </recommendedName>
        <alternativeName>
            <fullName evidence="13">7,8-dihydroneopterin aldolase</fullName>
        </alternativeName>
    </domain>
    <domain>
        <recommendedName>
            <fullName evidence="13">2-amino-4-hydroxy-6-hydroxymethyldihydropteridine pyrophosphokinase</fullName>
            <ecNumber evidence="13">2.7.6.3</ecNumber>
        </recommendedName>
        <alternativeName>
            <fullName evidence="13">6-hydroxymethyl-7,8-dihydropterin pyrophosphokinase</fullName>
            <shortName evidence="13">PPPK</shortName>
        </alternativeName>
        <alternativeName>
            <fullName evidence="13">7,8-dihydro-6-hydroxymethylpterin pyrophosphokinase</fullName>
            <shortName evidence="13">HPPK</shortName>
        </alternativeName>
    </domain>
</protein>
<reference evidence="16 17" key="1">
    <citation type="submission" date="2019-03" db="EMBL/GenBank/DDBJ databases">
        <title>Genomic Encyclopedia of Type Strains, Phase III (KMG-III): the genomes of soil and plant-associated and newly described type strains.</title>
        <authorList>
            <person name="Whitman W."/>
        </authorList>
    </citation>
    <scope>NUCLEOTIDE SEQUENCE [LARGE SCALE GENOMIC DNA]</scope>
    <source>
        <strain evidence="16 17">DSM 27373</strain>
    </source>
</reference>
<evidence type="ECO:0000256" key="13">
    <source>
        <dbReference type="RuleBase" id="RU362079"/>
    </source>
</evidence>
<comment type="similarity">
    <text evidence="5 13">Belongs to the DHNA family.</text>
</comment>
<dbReference type="Pfam" id="PF01288">
    <property type="entry name" value="HPPK"/>
    <property type="match status" value="1"/>
</dbReference>
<evidence type="ECO:0000259" key="15">
    <source>
        <dbReference type="PROSITE" id="PS00794"/>
    </source>
</evidence>
<evidence type="ECO:0000256" key="11">
    <source>
        <dbReference type="ARBA" id="ARBA00022909"/>
    </source>
</evidence>
<dbReference type="PANTHER" id="PTHR43071:SF1">
    <property type="entry name" value="2-AMINO-4-HYDROXY-6-HYDROXYMETHYLDIHYDROPTERIDINE PYROPHOSPHOKINASE"/>
    <property type="match status" value="1"/>
</dbReference>
<keyword evidence="17" id="KW-1185">Reference proteome</keyword>
<dbReference type="InterPro" id="IPR035907">
    <property type="entry name" value="Hppk_sf"/>
</dbReference>
<evidence type="ECO:0000256" key="7">
    <source>
        <dbReference type="ARBA" id="ARBA00022679"/>
    </source>
</evidence>
<comment type="catalytic activity">
    <reaction evidence="2 13">
        <text>7,8-dihydroneopterin = 6-hydroxymethyl-7,8-dihydropterin + glycolaldehyde</text>
        <dbReference type="Rhea" id="RHEA:10540"/>
        <dbReference type="ChEBI" id="CHEBI:17001"/>
        <dbReference type="ChEBI" id="CHEBI:17071"/>
        <dbReference type="ChEBI" id="CHEBI:44841"/>
        <dbReference type="EC" id="4.1.2.25"/>
    </reaction>
</comment>
<dbReference type="GO" id="GO:0005524">
    <property type="term" value="F:ATP binding"/>
    <property type="evidence" value="ECO:0007669"/>
    <property type="project" value="UniProtKB-KW"/>
</dbReference>
<sequence length="325" mass="34676">MSSRSSPRDTIRLTGLTATGHHGVFDFEKREGQIFRVDAELTLDLRAAGRSDALPDTVSYVEIAELIHAAITGEPFDLIEALADHLAREILATDQRLLAAEITVHKPQAPLAQTFEDVSVTARRDRSDLPAAGDHATDSVSAAEPGPSLDPEAAPAGEVTAVLALGSNLGESAVTLASAVAALDRAEAVRVLRASPLARTSPVGGPAGQPDFHNQVLEVSTTLSPHALLACTQAIEQDHHRARGVENGEVRWGPRTLDIDIITYGRARISSITLQVPHPRAGIRGFVLVPWTWMDPRAQLDGTPVAELARQAADAKSVERLESVR</sequence>
<evidence type="ECO:0000256" key="4">
    <source>
        <dbReference type="ARBA" id="ARBA00005051"/>
    </source>
</evidence>
<dbReference type="GO" id="GO:0004150">
    <property type="term" value="F:dihydroneopterin aldolase activity"/>
    <property type="evidence" value="ECO:0007669"/>
    <property type="project" value="UniProtKB-UniRule"/>
</dbReference>
<dbReference type="InterPro" id="IPR000550">
    <property type="entry name" value="Hppk"/>
</dbReference>
<dbReference type="SMART" id="SM00905">
    <property type="entry name" value="FolB"/>
    <property type="match status" value="1"/>
</dbReference>
<dbReference type="NCBIfam" id="TIGR01498">
    <property type="entry name" value="folK"/>
    <property type="match status" value="1"/>
</dbReference>
<comment type="pathway">
    <text evidence="4">Cofactor biosynthesis; tetrahydrofolate biosynthesis; 2-amino-4-hydroxy-6-hydroxymethyl-7,8-dihydropteridine diphosphate from 7,8-dihydroneopterin triphosphate: step 4/4.</text>
</comment>
<evidence type="ECO:0000256" key="3">
    <source>
        <dbReference type="ARBA" id="ARBA00005013"/>
    </source>
</evidence>
<dbReference type="InterPro" id="IPR043133">
    <property type="entry name" value="GTP-CH-I_C/QueF"/>
</dbReference>
<comment type="similarity">
    <text evidence="6">In the N-terminal section; belongs to the DHNA family.</text>
</comment>
<organism evidence="16 17">
    <name type="scientific">Nesterenkonia aurantiaca</name>
    <dbReference type="NCBI Taxonomy" id="1436010"/>
    <lineage>
        <taxon>Bacteria</taxon>
        <taxon>Bacillati</taxon>
        <taxon>Actinomycetota</taxon>
        <taxon>Actinomycetes</taxon>
        <taxon>Micrococcales</taxon>
        <taxon>Micrococcaceae</taxon>
        <taxon>Nesterenkonia</taxon>
    </lineage>
</organism>
<feature type="region of interest" description="Disordered" evidence="14">
    <location>
        <begin position="128"/>
        <end position="154"/>
    </location>
</feature>
<dbReference type="EMBL" id="SOAN01000001">
    <property type="protein sequence ID" value="TDS87691.1"/>
    <property type="molecule type" value="Genomic_DNA"/>
</dbReference>
<comment type="catalytic activity">
    <reaction evidence="1">
        <text>6-hydroxymethyl-7,8-dihydropterin + ATP = (7,8-dihydropterin-6-yl)methyl diphosphate + AMP + H(+)</text>
        <dbReference type="Rhea" id="RHEA:11412"/>
        <dbReference type="ChEBI" id="CHEBI:15378"/>
        <dbReference type="ChEBI" id="CHEBI:30616"/>
        <dbReference type="ChEBI" id="CHEBI:44841"/>
        <dbReference type="ChEBI" id="CHEBI:72950"/>
        <dbReference type="ChEBI" id="CHEBI:456215"/>
        <dbReference type="EC" id="2.7.6.3"/>
    </reaction>
</comment>
<dbReference type="CDD" id="cd00483">
    <property type="entry name" value="HPPK"/>
    <property type="match status" value="1"/>
</dbReference>
<evidence type="ECO:0000256" key="8">
    <source>
        <dbReference type="ARBA" id="ARBA00022741"/>
    </source>
</evidence>
<dbReference type="Pfam" id="PF02152">
    <property type="entry name" value="FolB"/>
    <property type="match status" value="1"/>
</dbReference>
<dbReference type="GO" id="GO:0016301">
    <property type="term" value="F:kinase activity"/>
    <property type="evidence" value="ECO:0007669"/>
    <property type="project" value="UniProtKB-KW"/>
</dbReference>
<dbReference type="InterPro" id="IPR006156">
    <property type="entry name" value="Dihydroneopterin_aldolase"/>
</dbReference>
<dbReference type="InterPro" id="IPR006157">
    <property type="entry name" value="FolB_dom"/>
</dbReference>
<name>A0A4V3ECT2_9MICC</name>
<evidence type="ECO:0000256" key="14">
    <source>
        <dbReference type="SAM" id="MobiDB-lite"/>
    </source>
</evidence>
<gene>
    <name evidence="16" type="ORF">EV640_101485</name>
</gene>
<keyword evidence="7" id="KW-0808">Transferase</keyword>
<keyword evidence="11 13" id="KW-0289">Folate biosynthesis</keyword>
<dbReference type="UniPathway" id="UPA00077">
    <property type="reaction ID" value="UER00154"/>
</dbReference>
<keyword evidence="9 16" id="KW-0418">Kinase</keyword>
<dbReference type="SUPFAM" id="SSF55083">
    <property type="entry name" value="6-hydroxymethyl-7,8-dihydropterin pyrophosphokinase, HPPK"/>
    <property type="match status" value="1"/>
</dbReference>
<dbReference type="GO" id="GO:0046654">
    <property type="term" value="P:tetrahydrofolate biosynthetic process"/>
    <property type="evidence" value="ECO:0007669"/>
    <property type="project" value="UniProtKB-UniRule"/>
</dbReference>
<proteinExistence type="inferred from homology"/>
<dbReference type="PANTHER" id="PTHR43071">
    <property type="entry name" value="2-AMINO-4-HYDROXY-6-HYDROXYMETHYLDIHYDROPTERIDINE PYROPHOSPHOKINASE"/>
    <property type="match status" value="1"/>
</dbReference>
<dbReference type="Gene3D" id="3.30.1130.10">
    <property type="match status" value="1"/>
</dbReference>
<comment type="caution">
    <text evidence="16">The sequence shown here is derived from an EMBL/GenBank/DDBJ whole genome shotgun (WGS) entry which is preliminary data.</text>
</comment>
<evidence type="ECO:0000313" key="17">
    <source>
        <dbReference type="Proteomes" id="UP000294506"/>
    </source>
</evidence>
<dbReference type="Gene3D" id="3.30.70.560">
    <property type="entry name" value="7,8-Dihydro-6-hydroxymethylpterin-pyrophosphokinase HPPK"/>
    <property type="match status" value="1"/>
</dbReference>
<accession>A0A4V3ECT2</accession>